<evidence type="ECO:0000256" key="3">
    <source>
        <dbReference type="ARBA" id="ARBA00022741"/>
    </source>
</evidence>
<dbReference type="Proteomes" id="UP001501204">
    <property type="component" value="Unassembled WGS sequence"/>
</dbReference>
<evidence type="ECO:0000256" key="2">
    <source>
        <dbReference type="ARBA" id="ARBA00022679"/>
    </source>
</evidence>
<dbReference type="CDD" id="cd01166">
    <property type="entry name" value="KdgK"/>
    <property type="match status" value="1"/>
</dbReference>
<evidence type="ECO:0000256" key="5">
    <source>
        <dbReference type="ARBA" id="ARBA00022840"/>
    </source>
</evidence>
<dbReference type="InterPro" id="IPR050306">
    <property type="entry name" value="PfkB_Carbo_kinase"/>
</dbReference>
<dbReference type="InterPro" id="IPR011611">
    <property type="entry name" value="PfkB_dom"/>
</dbReference>
<keyword evidence="9" id="KW-1185">Reference proteome</keyword>
<organism evidence="8 9">
    <name type="scientific">Kocuria aegyptia</name>
    <dbReference type="NCBI Taxonomy" id="330943"/>
    <lineage>
        <taxon>Bacteria</taxon>
        <taxon>Bacillati</taxon>
        <taxon>Actinomycetota</taxon>
        <taxon>Actinomycetes</taxon>
        <taxon>Micrococcales</taxon>
        <taxon>Micrococcaceae</taxon>
        <taxon>Kocuria</taxon>
    </lineage>
</organism>
<dbReference type="SUPFAM" id="SSF53613">
    <property type="entry name" value="Ribokinase-like"/>
    <property type="match status" value="1"/>
</dbReference>
<keyword evidence="3" id="KW-0547">Nucleotide-binding</keyword>
<dbReference type="InterPro" id="IPR029056">
    <property type="entry name" value="Ribokinase-like"/>
</dbReference>
<evidence type="ECO:0000313" key="8">
    <source>
        <dbReference type="EMBL" id="GAA1762801.1"/>
    </source>
</evidence>
<dbReference type="RefSeq" id="WP_344122456.1">
    <property type="nucleotide sequence ID" value="NZ_BAAAOA010000027.1"/>
</dbReference>
<comment type="similarity">
    <text evidence="1 6">Belongs to the carbohydrate kinase PfkB family.</text>
</comment>
<dbReference type="GO" id="GO:0016301">
    <property type="term" value="F:kinase activity"/>
    <property type="evidence" value="ECO:0007669"/>
    <property type="project" value="UniProtKB-KW"/>
</dbReference>
<evidence type="ECO:0000256" key="1">
    <source>
        <dbReference type="ARBA" id="ARBA00010688"/>
    </source>
</evidence>
<name>A0ABP4WTU8_9MICC</name>
<keyword evidence="4 6" id="KW-0418">Kinase</keyword>
<dbReference type="Gene3D" id="3.40.1190.20">
    <property type="match status" value="1"/>
</dbReference>
<evidence type="ECO:0000259" key="7">
    <source>
        <dbReference type="Pfam" id="PF00294"/>
    </source>
</evidence>
<keyword evidence="2 6" id="KW-0808">Transferase</keyword>
<dbReference type="InterPro" id="IPR002173">
    <property type="entry name" value="Carboh/pur_kinase_PfkB_CS"/>
</dbReference>
<feature type="domain" description="Carbohydrate kinase PfkB" evidence="7">
    <location>
        <begin position="10"/>
        <end position="300"/>
    </location>
</feature>
<evidence type="ECO:0000313" key="9">
    <source>
        <dbReference type="Proteomes" id="UP001501204"/>
    </source>
</evidence>
<sequence length="321" mass="33607">MTVPGTPLPYVVTFGETMALMRADRPGPLAHSSSLSLSIGGSESNVAIGLHRLGIPVAWCGRVGDDSLGILVEREIRAEGVDTRVTVDPTAPTGLMIKESRTPSVQRVTYYRSGSAGSRLAPQDIDEDLIAGAGLLHVSGITAALSSQCQDTLRHALAVARAAGTLVSFDFNFRGNLWDRDTAGAFYRDVIAQTDIVFAGDDEAAIAVGAGTDPADLADRIAAYGPRQVIIKLGGEGAVALIDGELLHQAAVPIEALDTVGAGDAFVAGYLAELISGRRPSERLETAGKTGAFACLVPGDWEGFPRRHELGILDAPEPVIR</sequence>
<dbReference type="PANTHER" id="PTHR43085">
    <property type="entry name" value="HEXOKINASE FAMILY MEMBER"/>
    <property type="match status" value="1"/>
</dbReference>
<gene>
    <name evidence="8" type="ORF">GCM10009767_21940</name>
</gene>
<evidence type="ECO:0000256" key="4">
    <source>
        <dbReference type="ARBA" id="ARBA00022777"/>
    </source>
</evidence>
<accession>A0ABP4WTU8</accession>
<keyword evidence="5" id="KW-0067">ATP-binding</keyword>
<dbReference type="PANTHER" id="PTHR43085:SF1">
    <property type="entry name" value="PSEUDOURIDINE KINASE-RELATED"/>
    <property type="match status" value="1"/>
</dbReference>
<dbReference type="InterPro" id="IPR002139">
    <property type="entry name" value="Ribo/fructo_kinase"/>
</dbReference>
<protein>
    <submittedName>
        <fullName evidence="8">Sugar kinase</fullName>
    </submittedName>
</protein>
<dbReference type="Pfam" id="PF00294">
    <property type="entry name" value="PfkB"/>
    <property type="match status" value="1"/>
</dbReference>
<dbReference type="PRINTS" id="PR00990">
    <property type="entry name" value="RIBOKINASE"/>
</dbReference>
<comment type="caution">
    <text evidence="8">The sequence shown here is derived from an EMBL/GenBank/DDBJ whole genome shotgun (WGS) entry which is preliminary data.</text>
</comment>
<reference evidence="9" key="1">
    <citation type="journal article" date="2019" name="Int. J. Syst. Evol. Microbiol.">
        <title>The Global Catalogue of Microorganisms (GCM) 10K type strain sequencing project: providing services to taxonomists for standard genome sequencing and annotation.</title>
        <authorList>
            <consortium name="The Broad Institute Genomics Platform"/>
            <consortium name="The Broad Institute Genome Sequencing Center for Infectious Disease"/>
            <person name="Wu L."/>
            <person name="Ma J."/>
        </authorList>
    </citation>
    <scope>NUCLEOTIDE SEQUENCE [LARGE SCALE GENOMIC DNA]</scope>
    <source>
        <strain evidence="9">JCM 14735</strain>
    </source>
</reference>
<proteinExistence type="inferred from homology"/>
<dbReference type="EMBL" id="BAAAOA010000027">
    <property type="protein sequence ID" value="GAA1762801.1"/>
    <property type="molecule type" value="Genomic_DNA"/>
</dbReference>
<dbReference type="PROSITE" id="PS00584">
    <property type="entry name" value="PFKB_KINASES_2"/>
    <property type="match status" value="1"/>
</dbReference>
<evidence type="ECO:0000256" key="6">
    <source>
        <dbReference type="RuleBase" id="RU003704"/>
    </source>
</evidence>